<keyword evidence="4" id="KW-1185">Reference proteome</keyword>
<dbReference type="AlphaFoldDB" id="A0AAV8T496"/>
<dbReference type="Pfam" id="PF07047">
    <property type="entry name" value="OPA3"/>
    <property type="match status" value="1"/>
</dbReference>
<comment type="similarity">
    <text evidence="1">Belongs to the OPA3 family.</text>
</comment>
<dbReference type="InterPro" id="IPR010754">
    <property type="entry name" value="OPA3-like"/>
</dbReference>
<dbReference type="PANTHER" id="PTHR12499">
    <property type="entry name" value="OPTIC ATROPHY 3 PROTEIN OPA3"/>
    <property type="match status" value="1"/>
</dbReference>
<dbReference type="Proteomes" id="UP001159364">
    <property type="component" value="Linkage Group LG06"/>
</dbReference>
<comment type="caution">
    <text evidence="3">The sequence shown here is derived from an EMBL/GenBank/DDBJ whole genome shotgun (WGS) entry which is preliminary data.</text>
</comment>
<evidence type="ECO:0000256" key="1">
    <source>
        <dbReference type="ARBA" id="ARBA00007584"/>
    </source>
</evidence>
<accession>A0AAV8T496</accession>
<reference evidence="3 4" key="1">
    <citation type="submission" date="2021-09" db="EMBL/GenBank/DDBJ databases">
        <title>Genomic insights and catalytic innovation underlie evolution of tropane alkaloids biosynthesis.</title>
        <authorList>
            <person name="Wang Y.-J."/>
            <person name="Tian T."/>
            <person name="Huang J.-P."/>
            <person name="Huang S.-X."/>
        </authorList>
    </citation>
    <scope>NUCLEOTIDE SEQUENCE [LARGE SCALE GENOMIC DNA]</scope>
    <source>
        <strain evidence="3">KIB-2018</strain>
        <tissue evidence="3">Leaf</tissue>
    </source>
</reference>
<evidence type="ECO:0000313" key="3">
    <source>
        <dbReference type="EMBL" id="KAJ8761492.1"/>
    </source>
</evidence>
<dbReference type="GO" id="GO:0019216">
    <property type="term" value="P:regulation of lipid metabolic process"/>
    <property type="evidence" value="ECO:0007669"/>
    <property type="project" value="TreeGrafter"/>
</dbReference>
<dbReference type="EMBL" id="JAIWQS010000006">
    <property type="protein sequence ID" value="KAJ8761492.1"/>
    <property type="molecule type" value="Genomic_DNA"/>
</dbReference>
<evidence type="ECO:0000256" key="2">
    <source>
        <dbReference type="ARBA" id="ARBA00023054"/>
    </source>
</evidence>
<evidence type="ECO:0000313" key="4">
    <source>
        <dbReference type="Proteomes" id="UP001159364"/>
    </source>
</evidence>
<organism evidence="3 4">
    <name type="scientific">Erythroxylum novogranatense</name>
    <dbReference type="NCBI Taxonomy" id="1862640"/>
    <lineage>
        <taxon>Eukaryota</taxon>
        <taxon>Viridiplantae</taxon>
        <taxon>Streptophyta</taxon>
        <taxon>Embryophyta</taxon>
        <taxon>Tracheophyta</taxon>
        <taxon>Spermatophyta</taxon>
        <taxon>Magnoliopsida</taxon>
        <taxon>eudicotyledons</taxon>
        <taxon>Gunneridae</taxon>
        <taxon>Pentapetalae</taxon>
        <taxon>rosids</taxon>
        <taxon>fabids</taxon>
        <taxon>Malpighiales</taxon>
        <taxon>Erythroxylaceae</taxon>
        <taxon>Erythroxylum</taxon>
    </lineage>
</organism>
<gene>
    <name evidence="3" type="ORF">K2173_001626</name>
</gene>
<proteinExistence type="inferred from homology"/>
<protein>
    <recommendedName>
        <fullName evidence="5">OPA3-like protein</fullName>
    </recommendedName>
</protein>
<keyword evidence="2" id="KW-0175">Coiled coil</keyword>
<dbReference type="PANTHER" id="PTHR12499:SF0">
    <property type="entry name" value="OPTIC ATROPHY 3 PROTEIN"/>
    <property type="match status" value="1"/>
</dbReference>
<name>A0AAV8T496_9ROSI</name>
<sequence length="199" mass="22825">MFIYGWLSFPLTWKSECFDLGNSQKSEVNSMVLPLLKLGTLAVKTLSKPVANKLKQQATNYPKFRHFIVSIAQANHRLTTQMQRRIYSHSTDVEIRPLDEQKAVQAAVDLMGDIFVFMVAGAVVIFEVQRSAKSEARKEEMRKQEFEAMRQRDEELAKEVEFLRHKLDEIDQLARGRGLGGFFHLKHSNTETVKVANPT</sequence>
<evidence type="ECO:0008006" key="5">
    <source>
        <dbReference type="Google" id="ProtNLM"/>
    </source>
</evidence>
<dbReference type="GO" id="GO:0005739">
    <property type="term" value="C:mitochondrion"/>
    <property type="evidence" value="ECO:0007669"/>
    <property type="project" value="TreeGrafter"/>
</dbReference>